<accession>A0A5T1XK23</accession>
<name>A0A5T1XK23_CAMCO</name>
<gene>
    <name evidence="1" type="ORF">DVV54_07360</name>
</gene>
<protein>
    <submittedName>
        <fullName evidence="1">Uncharacterized protein</fullName>
    </submittedName>
</protein>
<organism evidence="1">
    <name type="scientific">Campylobacter coli</name>
    <dbReference type="NCBI Taxonomy" id="195"/>
    <lineage>
        <taxon>Bacteria</taxon>
        <taxon>Pseudomonadati</taxon>
        <taxon>Campylobacterota</taxon>
        <taxon>Epsilonproteobacteria</taxon>
        <taxon>Campylobacterales</taxon>
        <taxon>Campylobacteraceae</taxon>
        <taxon>Campylobacter</taxon>
    </lineage>
</organism>
<evidence type="ECO:0000313" key="1">
    <source>
        <dbReference type="EMBL" id="EAL7777986.1"/>
    </source>
</evidence>
<proteinExistence type="predicted"/>
<dbReference type="AlphaFoldDB" id="A0A5T1XK23"/>
<reference evidence="1" key="1">
    <citation type="submission" date="2018-07" db="EMBL/GenBank/DDBJ databases">
        <authorList>
            <consortium name="PulseNet: The National Subtyping Network for Foodborne Disease Surveillance"/>
            <person name="Tarr C.L."/>
            <person name="Trees E."/>
            <person name="Katz L.S."/>
            <person name="Carleton-Romer H.A."/>
            <person name="Stroika S."/>
            <person name="Kucerova Z."/>
            <person name="Roache K.F."/>
            <person name="Sabol A.L."/>
            <person name="Besser J."/>
            <person name="Gerner-Smidt P."/>
        </authorList>
    </citation>
    <scope>NUCLEOTIDE SEQUENCE</scope>
    <source>
        <strain evidence="1">PNUSAC005345</strain>
    </source>
</reference>
<sequence>MGIVTSIRKHKNTLSKNVTILEGKKHFWDIKFKIKARVYPSFKQHLITFFGTKRIFWDIWDFLHFKLGKIKRHFCML</sequence>
<comment type="caution">
    <text evidence="1">The sequence shown here is derived from an EMBL/GenBank/DDBJ whole genome shotgun (WGS) entry which is preliminary data.</text>
</comment>
<dbReference type="EMBL" id="AACRCY010000012">
    <property type="protein sequence ID" value="EAL7777986.1"/>
    <property type="molecule type" value="Genomic_DNA"/>
</dbReference>